<name>A0ABN7AWN2_9HEMI</name>
<accession>A0ABN7AWN2</accession>
<feature type="region of interest" description="Disordered" evidence="1">
    <location>
        <begin position="39"/>
        <end position="60"/>
    </location>
</feature>
<feature type="compositionally biased region" description="Polar residues" evidence="1">
    <location>
        <begin position="94"/>
        <end position="107"/>
    </location>
</feature>
<proteinExistence type="predicted"/>
<dbReference type="Proteomes" id="UP001307889">
    <property type="component" value="Chromosome 7"/>
</dbReference>
<feature type="region of interest" description="Disordered" evidence="1">
    <location>
        <begin position="87"/>
        <end position="107"/>
    </location>
</feature>
<evidence type="ECO:0000313" key="3">
    <source>
        <dbReference type="Proteomes" id="UP001307889"/>
    </source>
</evidence>
<evidence type="ECO:0000256" key="1">
    <source>
        <dbReference type="SAM" id="MobiDB-lite"/>
    </source>
</evidence>
<sequence>MNNQYQSFRAAGSANEYSSINALKQRLPPLAAPTYPIRHHLPGKVLSPSQSGRPHTPDSKLELGNLLYSISRSTKLATVTAALPVSLPPRSPIPVSSSHLQGLSRFS</sequence>
<protein>
    <submittedName>
        <fullName evidence="2">Uncharacterized protein</fullName>
    </submittedName>
</protein>
<dbReference type="EMBL" id="AP028915">
    <property type="protein sequence ID" value="BES96591.1"/>
    <property type="molecule type" value="Genomic_DNA"/>
</dbReference>
<keyword evidence="3" id="KW-1185">Reference proteome</keyword>
<gene>
    <name evidence="2" type="ORF">NTJ_09403</name>
</gene>
<organism evidence="2 3">
    <name type="scientific">Nesidiocoris tenuis</name>
    <dbReference type="NCBI Taxonomy" id="355587"/>
    <lineage>
        <taxon>Eukaryota</taxon>
        <taxon>Metazoa</taxon>
        <taxon>Ecdysozoa</taxon>
        <taxon>Arthropoda</taxon>
        <taxon>Hexapoda</taxon>
        <taxon>Insecta</taxon>
        <taxon>Pterygota</taxon>
        <taxon>Neoptera</taxon>
        <taxon>Paraneoptera</taxon>
        <taxon>Hemiptera</taxon>
        <taxon>Heteroptera</taxon>
        <taxon>Panheteroptera</taxon>
        <taxon>Cimicomorpha</taxon>
        <taxon>Miridae</taxon>
        <taxon>Dicyphina</taxon>
        <taxon>Nesidiocoris</taxon>
    </lineage>
</organism>
<evidence type="ECO:0000313" key="2">
    <source>
        <dbReference type="EMBL" id="BES96591.1"/>
    </source>
</evidence>
<reference evidence="2 3" key="1">
    <citation type="submission" date="2023-09" db="EMBL/GenBank/DDBJ databases">
        <title>Nesidiocoris tenuis whole genome shotgun sequence.</title>
        <authorList>
            <person name="Shibata T."/>
            <person name="Shimoda M."/>
            <person name="Kobayashi T."/>
            <person name="Uehara T."/>
        </authorList>
    </citation>
    <scope>NUCLEOTIDE SEQUENCE [LARGE SCALE GENOMIC DNA]</scope>
    <source>
        <strain evidence="2 3">Japan</strain>
    </source>
</reference>